<dbReference type="EMBL" id="NKYI01000029">
    <property type="protein sequence ID" value="PIK82143.1"/>
    <property type="molecule type" value="Genomic_DNA"/>
</dbReference>
<name>A0A1Y6GH03_RAOOR</name>
<organism evidence="1 2">
    <name type="scientific">Raoultella ornithinolytica</name>
    <name type="common">Klebsiella ornithinolytica</name>
    <dbReference type="NCBI Taxonomy" id="54291"/>
    <lineage>
        <taxon>Bacteria</taxon>
        <taxon>Pseudomonadati</taxon>
        <taxon>Pseudomonadota</taxon>
        <taxon>Gammaproteobacteria</taxon>
        <taxon>Enterobacterales</taxon>
        <taxon>Enterobacteriaceae</taxon>
        <taxon>Klebsiella/Raoultella group</taxon>
        <taxon>Raoultella</taxon>
    </lineage>
</organism>
<reference evidence="1 2" key="1">
    <citation type="submission" date="2017-07" db="EMBL/GenBank/DDBJ databases">
        <title>Raoultella ornithinolytica strain HH3 draft genome.</title>
        <authorList>
            <person name="Duceppe M.-O."/>
            <person name="Huang H."/>
            <person name="Phipps-Todd B."/>
        </authorList>
    </citation>
    <scope>NUCLEOTIDE SEQUENCE [LARGE SCALE GENOMIC DNA]</scope>
    <source>
        <strain evidence="1 2">HH3</strain>
    </source>
</reference>
<protein>
    <submittedName>
        <fullName evidence="1">Uncharacterized protein</fullName>
    </submittedName>
</protein>
<proteinExistence type="predicted"/>
<evidence type="ECO:0000313" key="1">
    <source>
        <dbReference type="EMBL" id="PIK82143.1"/>
    </source>
</evidence>
<accession>A0A1Y6GH03</accession>
<evidence type="ECO:0000313" key="2">
    <source>
        <dbReference type="Proteomes" id="UP000229713"/>
    </source>
</evidence>
<sequence length="74" mass="8978">METVVPLFPSYPIFLWITWCKILFIASDQFWKTRYHSFHNDKKMKKNPYESSNCHSYPGKGKLYPQRTELPFIF</sequence>
<comment type="caution">
    <text evidence="1">The sequence shown here is derived from an EMBL/GenBank/DDBJ whole genome shotgun (WGS) entry which is preliminary data.</text>
</comment>
<dbReference type="Proteomes" id="UP000229713">
    <property type="component" value="Unassembled WGS sequence"/>
</dbReference>
<dbReference type="AlphaFoldDB" id="A0A1Y6GH03"/>
<gene>
    <name evidence="1" type="ORF">CFY86_22595</name>
</gene>